<keyword evidence="9 14" id="KW-0238">DNA-binding</keyword>
<dbReference type="Pfam" id="PF00096">
    <property type="entry name" value="zf-C2H2"/>
    <property type="match status" value="5"/>
</dbReference>
<feature type="compositionally biased region" description="Low complexity" evidence="16">
    <location>
        <begin position="547"/>
        <end position="558"/>
    </location>
</feature>
<dbReference type="SUPFAM" id="SSF57667">
    <property type="entry name" value="beta-beta-alpha zinc fingers"/>
    <property type="match status" value="4"/>
</dbReference>
<evidence type="ECO:0000256" key="4">
    <source>
        <dbReference type="ARBA" id="ARBA00022723"/>
    </source>
</evidence>
<dbReference type="GO" id="GO:0005634">
    <property type="term" value="C:nucleus"/>
    <property type="evidence" value="ECO:0007669"/>
    <property type="project" value="UniProtKB-SubCell"/>
</dbReference>
<evidence type="ECO:0000256" key="10">
    <source>
        <dbReference type="ARBA" id="ARBA00023155"/>
    </source>
</evidence>
<dbReference type="PANTHER" id="PTHR24391">
    <property type="entry name" value="HISTONE H4 TRANSCRIPTION FACTOR-RELATED"/>
    <property type="match status" value="1"/>
</dbReference>
<feature type="compositionally biased region" description="Low complexity" evidence="16">
    <location>
        <begin position="154"/>
        <end position="163"/>
    </location>
</feature>
<feature type="region of interest" description="Disordered" evidence="16">
    <location>
        <begin position="406"/>
        <end position="442"/>
    </location>
</feature>
<dbReference type="InterPro" id="IPR013087">
    <property type="entry name" value="Znf_C2H2_type"/>
</dbReference>
<dbReference type="InterPro" id="IPR001356">
    <property type="entry name" value="HD"/>
</dbReference>
<evidence type="ECO:0000256" key="3">
    <source>
        <dbReference type="ARBA" id="ARBA00006991"/>
    </source>
</evidence>
<evidence type="ECO:0008006" key="21">
    <source>
        <dbReference type="Google" id="ProtNLM"/>
    </source>
</evidence>
<dbReference type="Gene3D" id="1.10.10.60">
    <property type="entry name" value="Homeodomain-like"/>
    <property type="match status" value="1"/>
</dbReference>
<feature type="region of interest" description="Disordered" evidence="16">
    <location>
        <begin position="249"/>
        <end position="276"/>
    </location>
</feature>
<feature type="region of interest" description="Disordered" evidence="16">
    <location>
        <begin position="154"/>
        <end position="199"/>
    </location>
</feature>
<dbReference type="SUPFAM" id="SSF46689">
    <property type="entry name" value="Homeodomain-like"/>
    <property type="match status" value="1"/>
</dbReference>
<keyword evidence="4" id="KW-0479">Metal-binding</keyword>
<reference evidence="19 20" key="1">
    <citation type="submission" date="2019-07" db="EMBL/GenBank/DDBJ databases">
        <authorList>
            <person name="Jastrzebski P J."/>
            <person name="Paukszto L."/>
            <person name="Jastrzebski P J."/>
        </authorList>
    </citation>
    <scope>NUCLEOTIDE SEQUENCE [LARGE SCALE GENOMIC DNA]</scope>
    <source>
        <strain evidence="19 20">WMS-il1</strain>
    </source>
</reference>
<evidence type="ECO:0000259" key="18">
    <source>
        <dbReference type="PROSITE" id="PS50157"/>
    </source>
</evidence>
<evidence type="ECO:0000256" key="14">
    <source>
        <dbReference type="PROSITE-ProRule" id="PRU00108"/>
    </source>
</evidence>
<keyword evidence="8" id="KW-0805">Transcription regulation</keyword>
<gene>
    <name evidence="19" type="ORF">WMSIL1_LOCUS4040</name>
</gene>
<dbReference type="GO" id="GO:0008270">
    <property type="term" value="F:zinc ion binding"/>
    <property type="evidence" value="ECO:0007669"/>
    <property type="project" value="UniProtKB-KW"/>
</dbReference>
<dbReference type="PROSITE" id="PS50071">
    <property type="entry name" value="HOMEOBOX_2"/>
    <property type="match status" value="1"/>
</dbReference>
<dbReference type="InterPro" id="IPR036236">
    <property type="entry name" value="Znf_C2H2_sf"/>
</dbReference>
<evidence type="ECO:0000313" key="20">
    <source>
        <dbReference type="Proteomes" id="UP000321570"/>
    </source>
</evidence>
<dbReference type="InterPro" id="IPR009057">
    <property type="entry name" value="Homeodomain-like_sf"/>
</dbReference>
<evidence type="ECO:0000256" key="1">
    <source>
        <dbReference type="ARBA" id="ARBA00003767"/>
    </source>
</evidence>
<feature type="domain" description="Homeobox" evidence="17">
    <location>
        <begin position="196"/>
        <end position="256"/>
    </location>
</feature>
<dbReference type="EMBL" id="CABIJS010000111">
    <property type="protein sequence ID" value="VUZ43048.1"/>
    <property type="molecule type" value="Genomic_DNA"/>
</dbReference>
<keyword evidence="7" id="KW-0862">Zinc</keyword>
<evidence type="ECO:0000313" key="19">
    <source>
        <dbReference type="EMBL" id="VUZ43048.1"/>
    </source>
</evidence>
<feature type="compositionally biased region" description="Polar residues" evidence="16">
    <location>
        <begin position="413"/>
        <end position="439"/>
    </location>
</feature>
<feature type="compositionally biased region" description="Polar residues" evidence="16">
    <location>
        <begin position="258"/>
        <end position="270"/>
    </location>
</feature>
<name>A0A564Y8H7_HYMDI</name>
<dbReference type="PROSITE" id="PS50157">
    <property type="entry name" value="ZINC_FINGER_C2H2_2"/>
    <property type="match status" value="5"/>
</dbReference>
<comment type="subcellular location">
    <subcellularLocation>
        <location evidence="2 14 15">Nucleus</location>
    </subcellularLocation>
</comment>
<dbReference type="InterPro" id="IPR051574">
    <property type="entry name" value="ZnF_E-box_Homeobox"/>
</dbReference>
<evidence type="ECO:0000256" key="15">
    <source>
        <dbReference type="RuleBase" id="RU000682"/>
    </source>
</evidence>
<dbReference type="PROSITE" id="PS00028">
    <property type="entry name" value="ZINC_FINGER_C2H2_1"/>
    <property type="match status" value="5"/>
</dbReference>
<feature type="domain" description="C2H2-type" evidence="18">
    <location>
        <begin position="510"/>
        <end position="538"/>
    </location>
</feature>
<dbReference type="Gene3D" id="3.30.160.60">
    <property type="entry name" value="Classic Zinc Finger"/>
    <property type="match status" value="6"/>
</dbReference>
<keyword evidence="10 14" id="KW-0371">Homeobox</keyword>
<dbReference type="SMART" id="SM00355">
    <property type="entry name" value="ZnF_C2H2"/>
    <property type="match status" value="6"/>
</dbReference>
<feature type="domain" description="C2H2-type" evidence="18">
    <location>
        <begin position="116"/>
        <end position="143"/>
    </location>
</feature>
<feature type="region of interest" description="Disordered" evidence="16">
    <location>
        <begin position="40"/>
        <end position="80"/>
    </location>
</feature>
<feature type="DNA-binding region" description="Homeobox" evidence="14">
    <location>
        <begin position="198"/>
        <end position="257"/>
    </location>
</feature>
<dbReference type="CDD" id="cd00086">
    <property type="entry name" value="homeodomain"/>
    <property type="match status" value="1"/>
</dbReference>
<evidence type="ECO:0000256" key="12">
    <source>
        <dbReference type="ARBA" id="ARBA00023242"/>
    </source>
</evidence>
<dbReference type="Proteomes" id="UP000321570">
    <property type="component" value="Unassembled WGS sequence"/>
</dbReference>
<evidence type="ECO:0000256" key="5">
    <source>
        <dbReference type="ARBA" id="ARBA00022737"/>
    </source>
</evidence>
<evidence type="ECO:0000256" key="2">
    <source>
        <dbReference type="ARBA" id="ARBA00004123"/>
    </source>
</evidence>
<evidence type="ECO:0000256" key="16">
    <source>
        <dbReference type="SAM" id="MobiDB-lite"/>
    </source>
</evidence>
<dbReference type="FunFam" id="3.30.160.60:FF:000045">
    <property type="entry name" value="ZFP69 zinc finger protein B"/>
    <property type="match status" value="1"/>
</dbReference>
<evidence type="ECO:0000256" key="7">
    <source>
        <dbReference type="ARBA" id="ARBA00022833"/>
    </source>
</evidence>
<dbReference type="Pfam" id="PF13894">
    <property type="entry name" value="zf-C2H2_4"/>
    <property type="match status" value="1"/>
</dbReference>
<evidence type="ECO:0000256" key="6">
    <source>
        <dbReference type="ARBA" id="ARBA00022771"/>
    </source>
</evidence>
<keyword evidence="20" id="KW-1185">Reference proteome</keyword>
<feature type="domain" description="C2H2-type" evidence="18">
    <location>
        <begin position="482"/>
        <end position="509"/>
    </location>
</feature>
<organism evidence="19 20">
    <name type="scientific">Hymenolepis diminuta</name>
    <name type="common">Rat tapeworm</name>
    <dbReference type="NCBI Taxonomy" id="6216"/>
    <lineage>
        <taxon>Eukaryota</taxon>
        <taxon>Metazoa</taxon>
        <taxon>Spiralia</taxon>
        <taxon>Lophotrochozoa</taxon>
        <taxon>Platyhelminthes</taxon>
        <taxon>Cestoda</taxon>
        <taxon>Eucestoda</taxon>
        <taxon>Cyclophyllidea</taxon>
        <taxon>Hymenolepididae</taxon>
        <taxon>Hymenolepis</taxon>
    </lineage>
</organism>
<feature type="compositionally biased region" description="Low complexity" evidence="16">
    <location>
        <begin position="51"/>
        <end position="69"/>
    </location>
</feature>
<proteinExistence type="inferred from homology"/>
<sequence>MDGDAATVGDNILTVNEAAVGCHSRRKQEKPCRVEVAANEHMDNNTDQDESTLNSSSPSHSLSLSLPESVENAPTTNTISKMGTPTCSQCGKQFANIYRLQRHQLSHNDSEELRIHRCTQCSRAFKFKHHLKEHIRIHTGEKPFECQHCGTRFSHSGSYSSHMSSKKCTSRSTDSISDIPPTNPSIENGNSIPSTSRHQRTHLSITPEQESAFNPYLESNPHVSQEQIKQLANDAGLDDQKVRVWFQSARSRRRKTVTDSTSLTSSNQNGPLDLSISKREPNEALNQISPLTSTSQLRLTFPPPFSSLIPSTSVSSNPLSQMISAVEINQNQSREPLQEQSQLQLQNPTLSYMNPFQHYLYRLSTAIANQSSAANTSSISFPVPPLTFLLQSHLLNPLSQLFGGTAEDPLLQNGRTQPQEDQSNLPNSLENSTTENGNEPTKVRKLIPSKSNLYVCDECNKAFSKHSSLARHKYEHTGVRPHICQYCQKAFKHRHHLTEHIRLHTGEKPFECPNCGRRFSHSGSYSQHMSFKHRCSKDTSKSDSNENDSSNPNSSQQV</sequence>
<dbReference type="SMART" id="SM00389">
    <property type="entry name" value="HOX"/>
    <property type="match status" value="1"/>
</dbReference>
<dbReference type="Pfam" id="PF00046">
    <property type="entry name" value="Homeodomain"/>
    <property type="match status" value="1"/>
</dbReference>
<comment type="function">
    <text evidence="1">May be involved in transcriptional regulation.</text>
</comment>
<evidence type="ECO:0000259" key="17">
    <source>
        <dbReference type="PROSITE" id="PS50071"/>
    </source>
</evidence>
<evidence type="ECO:0000256" key="11">
    <source>
        <dbReference type="ARBA" id="ARBA00023163"/>
    </source>
</evidence>
<evidence type="ECO:0000256" key="8">
    <source>
        <dbReference type="ARBA" id="ARBA00023015"/>
    </source>
</evidence>
<dbReference type="AlphaFoldDB" id="A0A564Y8H7"/>
<dbReference type="FunFam" id="3.30.160.60:FF:000013">
    <property type="entry name" value="Putative zinc finger E-box-binding homeobox 2"/>
    <property type="match status" value="2"/>
</dbReference>
<dbReference type="GO" id="GO:0000122">
    <property type="term" value="P:negative regulation of transcription by RNA polymerase II"/>
    <property type="evidence" value="ECO:0007669"/>
    <property type="project" value="UniProtKB-ARBA"/>
</dbReference>
<keyword evidence="12 14" id="KW-0539">Nucleus</keyword>
<feature type="compositionally biased region" description="Polar residues" evidence="16">
    <location>
        <begin position="184"/>
        <end position="199"/>
    </location>
</feature>
<evidence type="ECO:0000256" key="13">
    <source>
        <dbReference type="PROSITE-ProRule" id="PRU00042"/>
    </source>
</evidence>
<evidence type="ECO:0000256" key="9">
    <source>
        <dbReference type="ARBA" id="ARBA00023125"/>
    </source>
</evidence>
<keyword evidence="11" id="KW-0804">Transcription</keyword>
<dbReference type="GO" id="GO:0000981">
    <property type="term" value="F:DNA-binding transcription factor activity, RNA polymerase II-specific"/>
    <property type="evidence" value="ECO:0007669"/>
    <property type="project" value="TreeGrafter"/>
</dbReference>
<feature type="domain" description="C2H2-type" evidence="18">
    <location>
        <begin position="85"/>
        <end position="112"/>
    </location>
</feature>
<keyword evidence="5" id="KW-0677">Repeat</keyword>
<comment type="similarity">
    <text evidence="3">Belongs to the krueppel C2H2-type zinc-finger protein family.</text>
</comment>
<keyword evidence="6 13" id="KW-0863">Zinc-finger</keyword>
<dbReference type="PANTHER" id="PTHR24391:SF27">
    <property type="entry name" value="ZINC FINGER PROTEIN 1"/>
    <property type="match status" value="1"/>
</dbReference>
<accession>A0A564Y8H7</accession>
<dbReference type="GO" id="GO:0000978">
    <property type="term" value="F:RNA polymerase II cis-regulatory region sequence-specific DNA binding"/>
    <property type="evidence" value="ECO:0007669"/>
    <property type="project" value="TreeGrafter"/>
</dbReference>
<feature type="region of interest" description="Disordered" evidence="16">
    <location>
        <begin position="532"/>
        <end position="558"/>
    </location>
</feature>
<protein>
    <recommendedName>
        <fullName evidence="21">Zinc finger E-box-binding homeobox protein zag-1</fullName>
    </recommendedName>
</protein>
<dbReference type="FunFam" id="3.30.160.60:FF:000744">
    <property type="entry name" value="zinc finger E-box-binding homeobox 1"/>
    <property type="match status" value="1"/>
</dbReference>
<dbReference type="FunFam" id="3.30.160.60:FF:000226">
    <property type="entry name" value="Zinc finger protein 236 variant"/>
    <property type="match status" value="1"/>
</dbReference>
<feature type="domain" description="C2H2-type" evidence="18">
    <location>
        <begin position="454"/>
        <end position="481"/>
    </location>
</feature>